<dbReference type="Gene3D" id="2.80.10.50">
    <property type="match status" value="1"/>
</dbReference>
<dbReference type="PROSITE" id="PS00892">
    <property type="entry name" value="HIT_1"/>
    <property type="match status" value="1"/>
</dbReference>
<proteinExistence type="inferred from homology"/>
<keyword evidence="15" id="KW-1015">Disulfide bond</keyword>
<name>A0A915PYN4_9BILA</name>
<dbReference type="Pfam" id="PF00652">
    <property type="entry name" value="Ricin_B_lectin"/>
    <property type="match status" value="1"/>
</dbReference>
<accession>A0A915PYN4</accession>
<dbReference type="InterPro" id="IPR045885">
    <property type="entry name" value="GalNAc-T"/>
</dbReference>
<evidence type="ECO:0000256" key="22">
    <source>
        <dbReference type="ARBA" id="ARBA00069577"/>
    </source>
</evidence>
<evidence type="ECO:0000256" key="3">
    <source>
        <dbReference type="ARBA" id="ARBA00004922"/>
    </source>
</evidence>
<comment type="similarity">
    <text evidence="4">Belongs to the glycosyltransferase 2 family. GalNAc-T subfamily.</text>
</comment>
<organism evidence="30 31">
    <name type="scientific">Setaria digitata</name>
    <dbReference type="NCBI Taxonomy" id="48799"/>
    <lineage>
        <taxon>Eukaryota</taxon>
        <taxon>Metazoa</taxon>
        <taxon>Ecdysozoa</taxon>
        <taxon>Nematoda</taxon>
        <taxon>Chromadorea</taxon>
        <taxon>Rhabditida</taxon>
        <taxon>Spirurina</taxon>
        <taxon>Spiruromorpha</taxon>
        <taxon>Filarioidea</taxon>
        <taxon>Setariidae</taxon>
        <taxon>Setaria</taxon>
    </lineage>
</organism>
<dbReference type="InterPro" id="IPR000772">
    <property type="entry name" value="Ricin_B_lectin"/>
</dbReference>
<dbReference type="PROSITE" id="PS51084">
    <property type="entry name" value="HIT_2"/>
    <property type="match status" value="1"/>
</dbReference>
<dbReference type="GO" id="GO:0030246">
    <property type="term" value="F:carbohydrate binding"/>
    <property type="evidence" value="ECO:0007669"/>
    <property type="project" value="UniProtKB-KW"/>
</dbReference>
<keyword evidence="10" id="KW-0378">Hydrolase</keyword>
<dbReference type="InterPro" id="IPR039383">
    <property type="entry name" value="FHIT"/>
</dbReference>
<feature type="compositionally biased region" description="Polar residues" evidence="27">
    <location>
        <begin position="460"/>
        <end position="469"/>
    </location>
</feature>
<dbReference type="InterPro" id="IPR036265">
    <property type="entry name" value="HIT-like_sf"/>
</dbReference>
<dbReference type="GO" id="GO:0000139">
    <property type="term" value="C:Golgi membrane"/>
    <property type="evidence" value="ECO:0007669"/>
    <property type="project" value="UniProtKB-SubCell"/>
</dbReference>
<feature type="domain" description="CN hydrolase" evidence="28">
    <location>
        <begin position="23"/>
        <end position="258"/>
    </location>
</feature>
<dbReference type="PANTHER" id="PTHR11675">
    <property type="entry name" value="N-ACETYLGALACTOSAMINYLTRANSFERASE"/>
    <property type="match status" value="1"/>
</dbReference>
<dbReference type="SUPFAM" id="SSF54197">
    <property type="entry name" value="HIT-like"/>
    <property type="match status" value="1"/>
</dbReference>
<dbReference type="CDD" id="cd02510">
    <property type="entry name" value="pp-GalNAc-T"/>
    <property type="match status" value="1"/>
</dbReference>
<evidence type="ECO:0000256" key="8">
    <source>
        <dbReference type="ARBA" id="ARBA00022734"/>
    </source>
</evidence>
<evidence type="ECO:0000256" key="16">
    <source>
        <dbReference type="ARBA" id="ARBA00023180"/>
    </source>
</evidence>
<evidence type="ECO:0000313" key="31">
    <source>
        <dbReference type="WBParaSite" id="sdigi.contig6.g763.t1"/>
    </source>
</evidence>
<dbReference type="SMART" id="SM00458">
    <property type="entry name" value="RICIN"/>
    <property type="match status" value="1"/>
</dbReference>
<evidence type="ECO:0000259" key="28">
    <source>
        <dbReference type="PROSITE" id="PS50263"/>
    </source>
</evidence>
<sequence length="1151" mass="131615">MLSSALLKSTRRHFSFTMNEIRSLIAVCQLTSTNDLEANFKVARRMMKRAKERKAKMVFFPECFDYIGQNCNENETLALTDSGDYIGRYRNCATEYGLWLSLGGFHEKDPDGLRKPFNTHLILDDKGETRGIYRKLHLFDLDIPGKISKPVCTPVGNVAMSICYDLRFAELALWYRMNGAHILTYPAAFTLNTGLAHWETLLRARAIETQCYVVAAAQTGKHNDKRSSYGHAMVVDPWGAVIAQCSETIDMCFAEISLTYLDEVRKMQPVFDHRRSDLYSLVAVQKNEIGKEAYIFGNNTIPSEHVFYCSAHTFCFVNRSPVLPGHVLVSPIRNVKRLTELSHTETSDLFITAKLIQAMLENYYKTKSSTVCVQDGPEAGQTVSHVHVHILPRKKDDFGSDPDNVYRKLAEHDKAKERRFRCKEEMQNEANVYRCGSKRMNGSMTAIVSLFEEVKEQQYQGPPSSTNAVRQCPDGPGDVARSGKKIPQLVALTICFIGLYVTLSMPKPSAVQEERHEDMMAVIHEITEVDGLDPFVSYKNFGKKDWHDYESMRRDTLRKGLGEGGKPVIIPADEMKKLRDDLYRVNGYDAYVSDLIALNRSVKDIRHSECKNIQYFEKLPSVGIVFPFHDEHNSTLLRSVYSVINRSPKDVMKEIILVDDGSTKPFLKGPLEEFLKKAGLHHIVKVIRTLKREGLIRARQIGAQHVTADIIVFLDAHSEANYNWLPPLIEPIALNYKTVVCPFVDIIDCNTYEYRAQDEGGRGSFDWEFNYKRLPLTEDDKKNPTRPFRSPVMAGGYFAISRKWFWELGGYDEGLEIWGGEQYELSFKVWQCHGTMVDAPCSRVGHIYRCKYVPFPNPGIGDFISRNYRRVAEVWMDEYAEFLYKRRPLLRTANFGDLSKQKAVRKRLKCKSFDWFMKEIAFDQDKFYPAVEPEDSAAGELRNIAANACVDTQFQDTEKKFGLRKCISDDPVSGGEQNLRLTFWHDVRLRTRTVCLDVSASVNQAPIVLFPCHGMQGNQHFKYLPDVQQMYHPVSGLCMDCDVEHGEIFMNPCDAGRKTQKWIWTKGWGTIAIRRNCSLIGEAFPGQEKLKIKFGEVRFKVKELYRWLTWKTAAVCGVVCFRTVRENEMVFISCINNAHFAHVCSAGEHIV</sequence>
<dbReference type="GO" id="GO:0047710">
    <property type="term" value="F:bis(5'-adenosyl)-triphosphatase activity"/>
    <property type="evidence" value="ECO:0007669"/>
    <property type="project" value="UniProtKB-EC"/>
</dbReference>
<evidence type="ECO:0000256" key="23">
    <source>
        <dbReference type="PIRSR" id="PIRSR639383-1"/>
    </source>
</evidence>
<keyword evidence="11" id="KW-0735">Signal-anchor</keyword>
<dbReference type="Gene3D" id="3.90.550.10">
    <property type="entry name" value="Spore Coat Polysaccharide Biosynthesis Protein SpsA, Chain A"/>
    <property type="match status" value="1"/>
</dbReference>
<feature type="short sequence motif" description="Histidine triad motif" evidence="26">
    <location>
        <begin position="385"/>
        <end position="389"/>
    </location>
</feature>
<dbReference type="InterPro" id="IPR001173">
    <property type="entry name" value="Glyco_trans_2-like"/>
</dbReference>
<evidence type="ECO:0000256" key="2">
    <source>
        <dbReference type="ARBA" id="ARBA00004323"/>
    </source>
</evidence>
<comment type="similarity">
    <text evidence="21">In the N-terminal section; belongs to the UPF0012 family.</text>
</comment>
<keyword evidence="9" id="KW-0547">Nucleotide-binding</keyword>
<dbReference type="Pfam" id="PF00535">
    <property type="entry name" value="Glycos_transf_2"/>
    <property type="match status" value="1"/>
</dbReference>
<feature type="domain" description="HIT" evidence="29">
    <location>
        <begin position="292"/>
        <end position="400"/>
    </location>
</feature>
<evidence type="ECO:0000256" key="24">
    <source>
        <dbReference type="PIRSR" id="PIRSR639383-2"/>
    </source>
</evidence>
<keyword evidence="17" id="KW-0464">Manganese</keyword>
<feature type="binding site" evidence="24">
    <location>
        <position position="374"/>
    </location>
    <ligand>
        <name>substrate</name>
    </ligand>
</feature>
<keyword evidence="30" id="KW-1185">Reference proteome</keyword>
<dbReference type="InterPro" id="IPR003010">
    <property type="entry name" value="C-N_Hydrolase"/>
</dbReference>
<evidence type="ECO:0000256" key="26">
    <source>
        <dbReference type="PROSITE-ProRule" id="PRU00464"/>
    </source>
</evidence>
<keyword evidence="7" id="KW-0812">Transmembrane</keyword>
<evidence type="ECO:0000256" key="15">
    <source>
        <dbReference type="ARBA" id="ARBA00023157"/>
    </source>
</evidence>
<dbReference type="SUPFAM" id="SSF53448">
    <property type="entry name" value="Nucleotide-diphospho-sugar transferases"/>
    <property type="match status" value="1"/>
</dbReference>
<evidence type="ECO:0000256" key="5">
    <source>
        <dbReference type="ARBA" id="ARBA00011881"/>
    </source>
</evidence>
<evidence type="ECO:0000256" key="14">
    <source>
        <dbReference type="ARBA" id="ARBA00023136"/>
    </source>
</evidence>
<evidence type="ECO:0000256" key="20">
    <source>
        <dbReference type="ARBA" id="ARBA00057461"/>
    </source>
</evidence>
<evidence type="ECO:0000256" key="7">
    <source>
        <dbReference type="ARBA" id="ARBA00022692"/>
    </source>
</evidence>
<reference evidence="31" key="1">
    <citation type="submission" date="2022-11" db="UniProtKB">
        <authorList>
            <consortium name="WormBaseParasite"/>
        </authorList>
    </citation>
    <scope>IDENTIFICATION</scope>
</reference>
<dbReference type="PANTHER" id="PTHR11675:SF134">
    <property type="entry name" value="N-ACETYLGALACTOSAMINYLTRANSFERASE 4-RELATED"/>
    <property type="match status" value="1"/>
</dbReference>
<dbReference type="GO" id="GO:0000166">
    <property type="term" value="F:nucleotide binding"/>
    <property type="evidence" value="ECO:0007669"/>
    <property type="project" value="UniProtKB-KW"/>
</dbReference>
<evidence type="ECO:0000256" key="21">
    <source>
        <dbReference type="ARBA" id="ARBA00061127"/>
    </source>
</evidence>
<dbReference type="PROSITE" id="PS50263">
    <property type="entry name" value="CN_HYDROLASE"/>
    <property type="match status" value="1"/>
</dbReference>
<keyword evidence="14" id="KW-0472">Membrane</keyword>
<dbReference type="FunFam" id="3.60.110.10:FF:000005">
    <property type="entry name" value="nitrilase homolog 1 isoform X1"/>
    <property type="match status" value="1"/>
</dbReference>
<evidence type="ECO:0000256" key="1">
    <source>
        <dbReference type="ARBA" id="ARBA00001936"/>
    </source>
</evidence>
<feature type="binding site" evidence="24">
    <location>
        <position position="318"/>
    </location>
    <ligand>
        <name>substrate</name>
    </ligand>
</feature>
<dbReference type="FunFam" id="3.90.550.10:FF:000029">
    <property type="entry name" value="Polypeptide N-acetylgalactosaminyltransferase"/>
    <property type="match status" value="1"/>
</dbReference>
<keyword evidence="18" id="KW-0511">Multifunctional enzyme</keyword>
<evidence type="ECO:0000256" key="13">
    <source>
        <dbReference type="ARBA" id="ARBA00023034"/>
    </source>
</evidence>
<comment type="function">
    <text evidence="20">Cleaves A-5'-PPP-5'A to yield AMP and ADP.</text>
</comment>
<comment type="subcellular location">
    <subcellularLocation>
        <location evidence="2">Golgi apparatus membrane</location>
        <topology evidence="2">Single-pass type II membrane protein</topology>
    </subcellularLocation>
</comment>
<dbReference type="CDD" id="cd07572">
    <property type="entry name" value="nit"/>
    <property type="match status" value="1"/>
</dbReference>
<dbReference type="GO" id="GO:0016811">
    <property type="term" value="F:hydrolase activity, acting on carbon-nitrogen (but not peptide) bonds, in linear amides"/>
    <property type="evidence" value="ECO:0007669"/>
    <property type="project" value="InterPro"/>
</dbReference>
<dbReference type="WBParaSite" id="sdigi.contig6.g763.t1">
    <property type="protein sequence ID" value="sdigi.contig6.g763.t1"/>
    <property type="gene ID" value="sdigi.contig6.g763"/>
</dbReference>
<dbReference type="Proteomes" id="UP000887581">
    <property type="component" value="Unplaced"/>
</dbReference>
<evidence type="ECO:0000256" key="10">
    <source>
        <dbReference type="ARBA" id="ARBA00022801"/>
    </source>
</evidence>
<keyword evidence="13" id="KW-0333">Golgi apparatus</keyword>
<dbReference type="CDD" id="cd23439">
    <property type="entry name" value="beta-trefoil_Ricin_GALNT10-like"/>
    <property type="match status" value="1"/>
</dbReference>
<feature type="binding site" evidence="24">
    <location>
        <position position="389"/>
    </location>
    <ligand>
        <name>substrate</name>
    </ligand>
</feature>
<evidence type="ECO:0000256" key="18">
    <source>
        <dbReference type="ARBA" id="ARBA00023268"/>
    </source>
</evidence>
<dbReference type="CDD" id="cd01275">
    <property type="entry name" value="FHIT"/>
    <property type="match status" value="1"/>
</dbReference>
<dbReference type="InterPro" id="IPR029044">
    <property type="entry name" value="Nucleotide-diphossugar_trans"/>
</dbReference>
<evidence type="ECO:0000256" key="25">
    <source>
        <dbReference type="PIRSR" id="PIRSR639383-3"/>
    </source>
</evidence>
<dbReference type="SUPFAM" id="SSF50370">
    <property type="entry name" value="Ricin B-like lectins"/>
    <property type="match status" value="1"/>
</dbReference>
<dbReference type="Pfam" id="PF00795">
    <property type="entry name" value="CN_hydrolase"/>
    <property type="match status" value="1"/>
</dbReference>
<dbReference type="Gene3D" id="3.30.428.10">
    <property type="entry name" value="HIT-like"/>
    <property type="match status" value="1"/>
</dbReference>
<evidence type="ECO:0000313" key="30">
    <source>
        <dbReference type="Proteomes" id="UP000887581"/>
    </source>
</evidence>
<dbReference type="EC" id="3.6.1.29" evidence="6"/>
<feature type="binding site" evidence="24">
    <location>
        <begin position="380"/>
        <end position="383"/>
    </location>
    <ligand>
        <name>substrate</name>
    </ligand>
</feature>
<evidence type="ECO:0000256" key="27">
    <source>
        <dbReference type="SAM" id="MobiDB-lite"/>
    </source>
</evidence>
<dbReference type="PROSITE" id="PS50231">
    <property type="entry name" value="RICIN_B_LECTIN"/>
    <property type="match status" value="1"/>
</dbReference>
<evidence type="ECO:0000256" key="12">
    <source>
        <dbReference type="ARBA" id="ARBA00022989"/>
    </source>
</evidence>
<evidence type="ECO:0000256" key="17">
    <source>
        <dbReference type="ARBA" id="ARBA00023211"/>
    </source>
</evidence>
<dbReference type="GO" id="GO:0004653">
    <property type="term" value="F:polypeptide N-acetylgalactosaminyltransferase activity"/>
    <property type="evidence" value="ECO:0007669"/>
    <property type="project" value="TreeGrafter"/>
</dbReference>
<feature type="region of interest" description="Disordered" evidence="27">
    <location>
        <begin position="460"/>
        <end position="480"/>
    </location>
</feature>
<dbReference type="SUPFAM" id="SSF56317">
    <property type="entry name" value="Carbon-nitrogen hydrolase"/>
    <property type="match status" value="1"/>
</dbReference>
<comment type="subunit">
    <text evidence="5">Homotetramer.</text>
</comment>
<dbReference type="GO" id="GO:0006493">
    <property type="term" value="P:protein O-linked glycosylation"/>
    <property type="evidence" value="ECO:0007669"/>
    <property type="project" value="TreeGrafter"/>
</dbReference>
<keyword evidence="16" id="KW-0325">Glycoprotein</keyword>
<evidence type="ECO:0000256" key="9">
    <source>
        <dbReference type="ARBA" id="ARBA00022741"/>
    </source>
</evidence>
<dbReference type="InterPro" id="IPR045254">
    <property type="entry name" value="Nit1/2_C-N_Hydrolase"/>
</dbReference>
<dbReference type="FunFam" id="3.30.428.10:FF:000011">
    <property type="entry name" value="Fragile histidine triad"/>
    <property type="match status" value="1"/>
</dbReference>
<evidence type="ECO:0000256" key="4">
    <source>
        <dbReference type="ARBA" id="ARBA00005680"/>
    </source>
</evidence>
<comment type="pathway">
    <text evidence="3">Protein modification; protein glycosylation.</text>
</comment>
<evidence type="ECO:0000256" key="19">
    <source>
        <dbReference type="ARBA" id="ARBA00047780"/>
    </source>
</evidence>
<keyword evidence="8" id="KW-0430">Lectin</keyword>
<dbReference type="InterPro" id="IPR019808">
    <property type="entry name" value="Histidine_triad_CS"/>
</dbReference>
<feature type="site" description="Important for induction of apoptosis" evidence="25">
    <location>
        <position position="406"/>
    </location>
</feature>
<dbReference type="InterPro" id="IPR011146">
    <property type="entry name" value="HIT-like"/>
</dbReference>
<dbReference type="Gene3D" id="3.60.110.10">
    <property type="entry name" value="Carbon-nitrogen hydrolase"/>
    <property type="match status" value="1"/>
</dbReference>
<dbReference type="InterPro" id="IPR035992">
    <property type="entry name" value="Ricin_B-like_lectins"/>
</dbReference>
<comment type="catalytic activity">
    <reaction evidence="19">
        <text>P(1),P(3)-bis(5'-adenosyl) triphosphate + H2O = AMP + ADP + 2 H(+)</text>
        <dbReference type="Rhea" id="RHEA:13893"/>
        <dbReference type="ChEBI" id="CHEBI:15377"/>
        <dbReference type="ChEBI" id="CHEBI:15378"/>
        <dbReference type="ChEBI" id="CHEBI:58529"/>
        <dbReference type="ChEBI" id="CHEBI:456215"/>
        <dbReference type="ChEBI" id="CHEBI:456216"/>
        <dbReference type="EC" id="3.6.1.29"/>
    </reaction>
</comment>
<comment type="cofactor">
    <cofactor evidence="1">
        <name>Mn(2+)</name>
        <dbReference type="ChEBI" id="CHEBI:29035"/>
    </cofactor>
</comment>
<dbReference type="AlphaFoldDB" id="A0A915PYN4"/>
<feature type="active site" description="Tele-AMP-histidine intermediate" evidence="23">
    <location>
        <position position="387"/>
    </location>
</feature>
<evidence type="ECO:0000259" key="29">
    <source>
        <dbReference type="PROSITE" id="PS51084"/>
    </source>
</evidence>
<dbReference type="Pfam" id="PF01230">
    <property type="entry name" value="HIT"/>
    <property type="match status" value="1"/>
</dbReference>
<evidence type="ECO:0000256" key="11">
    <source>
        <dbReference type="ARBA" id="ARBA00022968"/>
    </source>
</evidence>
<dbReference type="InterPro" id="IPR036526">
    <property type="entry name" value="C-N_Hydrolase_sf"/>
</dbReference>
<evidence type="ECO:0000256" key="6">
    <source>
        <dbReference type="ARBA" id="ARBA00012377"/>
    </source>
</evidence>
<keyword evidence="12" id="KW-1133">Transmembrane helix</keyword>
<protein>
    <recommendedName>
        <fullName evidence="22">Nitrilase and fragile histidine triad fusion protein NitFhit</fullName>
        <ecNumber evidence="6">3.6.1.29</ecNumber>
    </recommendedName>
</protein>